<name>A0ABD7HM71_9MYCO</name>
<accession>A0ABD7HM71</accession>
<dbReference type="PROSITE" id="PS50943">
    <property type="entry name" value="HTH_CROC1"/>
    <property type="match status" value="1"/>
</dbReference>
<dbReference type="SMART" id="SM00530">
    <property type="entry name" value="HTH_XRE"/>
    <property type="match status" value="1"/>
</dbReference>
<evidence type="ECO:0000313" key="2">
    <source>
        <dbReference type="EMBL" id="RIT35147.1"/>
    </source>
</evidence>
<comment type="caution">
    <text evidence="2">The sequence shown here is derived from an EMBL/GenBank/DDBJ whole genome shotgun (WGS) entry which is preliminary data.</text>
</comment>
<dbReference type="Gene3D" id="1.10.260.40">
    <property type="entry name" value="lambda repressor-like DNA-binding domains"/>
    <property type="match status" value="1"/>
</dbReference>
<protein>
    <submittedName>
        <fullName evidence="2">XRE family transcriptional regulator</fullName>
    </submittedName>
</protein>
<dbReference type="Pfam" id="PF01381">
    <property type="entry name" value="HTH_3"/>
    <property type="match status" value="1"/>
</dbReference>
<dbReference type="RefSeq" id="WP_074327198.1">
    <property type="nucleotide sequence ID" value="NZ_QDET01000001.1"/>
</dbReference>
<dbReference type="AlphaFoldDB" id="A0ABD7HM71"/>
<dbReference type="InterPro" id="IPR001387">
    <property type="entry name" value="Cro/C1-type_HTH"/>
</dbReference>
<dbReference type="Proteomes" id="UP000284557">
    <property type="component" value="Unassembled WGS sequence"/>
</dbReference>
<feature type="domain" description="HTH cro/C1-type" evidence="1">
    <location>
        <begin position="20"/>
        <end position="74"/>
    </location>
</feature>
<proteinExistence type="predicted"/>
<reference evidence="2 3" key="1">
    <citation type="submission" date="2018-08" db="EMBL/GenBank/DDBJ databases">
        <title>Linezolid Resistance in Mycobacterium abscessus: MIC Distribution and Comprehensive Investigation of Resistance Mechanisms.</title>
        <authorList>
            <person name="Ye M."/>
            <person name="Xu L."/>
            <person name="Zou Y."/>
            <person name="Li B."/>
            <person name="Guo Q."/>
            <person name="Zhang Y."/>
            <person name="Zhan M."/>
            <person name="Xu B."/>
            <person name="Yu F."/>
            <person name="Zhang Z."/>
            <person name="Chu H."/>
        </authorList>
    </citation>
    <scope>NUCLEOTIDE SEQUENCE [LARGE SCALE GENOMIC DNA]</scope>
    <source>
        <strain evidence="2 3">G143</strain>
    </source>
</reference>
<dbReference type="CDD" id="cd00093">
    <property type="entry name" value="HTH_XRE"/>
    <property type="match status" value="1"/>
</dbReference>
<dbReference type="EMBL" id="QXBN01000015">
    <property type="protein sequence ID" value="RIT35147.1"/>
    <property type="molecule type" value="Genomic_DNA"/>
</dbReference>
<evidence type="ECO:0000259" key="1">
    <source>
        <dbReference type="PROSITE" id="PS50943"/>
    </source>
</evidence>
<evidence type="ECO:0000313" key="3">
    <source>
        <dbReference type="Proteomes" id="UP000284557"/>
    </source>
</evidence>
<sequence>MPGKSPTPNVTLADVVAQNVRAEMARSSYTQASLAPKLHLSQQALSERLRGKVKFDINEIGSIATVLGVPLSALVPNEAVA</sequence>
<dbReference type="SUPFAM" id="SSF47413">
    <property type="entry name" value="lambda repressor-like DNA-binding domains"/>
    <property type="match status" value="1"/>
</dbReference>
<gene>
    <name evidence="2" type="ORF">D2E76_19310</name>
</gene>
<organism evidence="2 3">
    <name type="scientific">Mycobacteroides abscessus</name>
    <dbReference type="NCBI Taxonomy" id="36809"/>
    <lineage>
        <taxon>Bacteria</taxon>
        <taxon>Bacillati</taxon>
        <taxon>Actinomycetota</taxon>
        <taxon>Actinomycetes</taxon>
        <taxon>Mycobacteriales</taxon>
        <taxon>Mycobacteriaceae</taxon>
        <taxon>Mycobacteroides</taxon>
    </lineage>
</organism>
<dbReference type="InterPro" id="IPR010982">
    <property type="entry name" value="Lambda_DNA-bd_dom_sf"/>
</dbReference>